<keyword evidence="2" id="KW-1185">Reference proteome</keyword>
<dbReference type="AlphaFoldDB" id="A0A4S8MNS7"/>
<accession>A0A4S8MNS7</accession>
<dbReference type="EMBL" id="ML179054">
    <property type="protein sequence ID" value="THV04617.1"/>
    <property type="molecule type" value="Genomic_DNA"/>
</dbReference>
<evidence type="ECO:0000313" key="2">
    <source>
        <dbReference type="Proteomes" id="UP000297245"/>
    </source>
</evidence>
<sequence>MNCAKKRPLLWANSPYRQWKKAHGAMWVKMSLLNYQFTQVYCCAWVHAVLYISRMWVHVGQYGYIPRFSLTMSVIVGGQLVIVSPNPLEGKLLPQVASLWEQEKLSTAVWDLNPPSGPGTRLSRSVLVRSGHARAFAVPVYPIAMQASRDKRLTVHESQWTTLPHYGRDTSSQPQDARKGASGVLLVCTNKGVDGDVADDDGPCISKVYYVYATTSTNRVLRHGKKSRLLVNSRKGSRTSNLNTGESRVGCVWPPNGASRQLGAFLSAFPSHANGNFLPHEETPGRLRLWLELELPNCNST</sequence>
<protein>
    <submittedName>
        <fullName evidence="1">Uncharacterized protein</fullName>
    </submittedName>
</protein>
<gene>
    <name evidence="1" type="ORF">K435DRAFT_790834</name>
</gene>
<reference evidence="1 2" key="1">
    <citation type="journal article" date="2019" name="Nat. Ecol. Evol.">
        <title>Megaphylogeny resolves global patterns of mushroom evolution.</title>
        <authorList>
            <person name="Varga T."/>
            <person name="Krizsan K."/>
            <person name="Foldi C."/>
            <person name="Dima B."/>
            <person name="Sanchez-Garcia M."/>
            <person name="Sanchez-Ramirez S."/>
            <person name="Szollosi G.J."/>
            <person name="Szarkandi J.G."/>
            <person name="Papp V."/>
            <person name="Albert L."/>
            <person name="Andreopoulos W."/>
            <person name="Angelini C."/>
            <person name="Antonin V."/>
            <person name="Barry K.W."/>
            <person name="Bougher N.L."/>
            <person name="Buchanan P."/>
            <person name="Buyck B."/>
            <person name="Bense V."/>
            <person name="Catcheside P."/>
            <person name="Chovatia M."/>
            <person name="Cooper J."/>
            <person name="Damon W."/>
            <person name="Desjardin D."/>
            <person name="Finy P."/>
            <person name="Geml J."/>
            <person name="Haridas S."/>
            <person name="Hughes K."/>
            <person name="Justo A."/>
            <person name="Karasinski D."/>
            <person name="Kautmanova I."/>
            <person name="Kiss B."/>
            <person name="Kocsube S."/>
            <person name="Kotiranta H."/>
            <person name="LaButti K.M."/>
            <person name="Lechner B.E."/>
            <person name="Liimatainen K."/>
            <person name="Lipzen A."/>
            <person name="Lukacs Z."/>
            <person name="Mihaltcheva S."/>
            <person name="Morgado L.N."/>
            <person name="Niskanen T."/>
            <person name="Noordeloos M.E."/>
            <person name="Ohm R.A."/>
            <person name="Ortiz-Santana B."/>
            <person name="Ovrebo C."/>
            <person name="Racz N."/>
            <person name="Riley R."/>
            <person name="Savchenko A."/>
            <person name="Shiryaev A."/>
            <person name="Soop K."/>
            <person name="Spirin V."/>
            <person name="Szebenyi C."/>
            <person name="Tomsovsky M."/>
            <person name="Tulloss R.E."/>
            <person name="Uehling J."/>
            <person name="Grigoriev I.V."/>
            <person name="Vagvolgyi C."/>
            <person name="Papp T."/>
            <person name="Martin F.M."/>
            <person name="Miettinen O."/>
            <person name="Hibbett D.S."/>
            <person name="Nagy L.G."/>
        </authorList>
    </citation>
    <scope>NUCLEOTIDE SEQUENCE [LARGE SCALE GENOMIC DNA]</scope>
    <source>
        <strain evidence="1 2">CBS 962.96</strain>
    </source>
</reference>
<evidence type="ECO:0000313" key="1">
    <source>
        <dbReference type="EMBL" id="THV04617.1"/>
    </source>
</evidence>
<organism evidence="1 2">
    <name type="scientific">Dendrothele bispora (strain CBS 962.96)</name>
    <dbReference type="NCBI Taxonomy" id="1314807"/>
    <lineage>
        <taxon>Eukaryota</taxon>
        <taxon>Fungi</taxon>
        <taxon>Dikarya</taxon>
        <taxon>Basidiomycota</taxon>
        <taxon>Agaricomycotina</taxon>
        <taxon>Agaricomycetes</taxon>
        <taxon>Agaricomycetidae</taxon>
        <taxon>Agaricales</taxon>
        <taxon>Agaricales incertae sedis</taxon>
        <taxon>Dendrothele</taxon>
    </lineage>
</organism>
<proteinExistence type="predicted"/>
<name>A0A4S8MNS7_DENBC</name>
<dbReference type="Proteomes" id="UP000297245">
    <property type="component" value="Unassembled WGS sequence"/>
</dbReference>